<dbReference type="GO" id="GO:0008610">
    <property type="term" value="P:lipid biosynthetic process"/>
    <property type="evidence" value="ECO:0007669"/>
    <property type="project" value="InterPro"/>
</dbReference>
<accession>A0A346Y3I8</accession>
<evidence type="ECO:0000259" key="2">
    <source>
        <dbReference type="Pfam" id="PF04116"/>
    </source>
</evidence>
<evidence type="ECO:0000313" key="3">
    <source>
        <dbReference type="EMBL" id="AXV09035.1"/>
    </source>
</evidence>
<dbReference type="Proteomes" id="UP000264006">
    <property type="component" value="Chromosome"/>
</dbReference>
<evidence type="ECO:0000313" key="4">
    <source>
        <dbReference type="Proteomes" id="UP000264006"/>
    </source>
</evidence>
<proteinExistence type="predicted"/>
<sequence>MTTLEPTRPIARLRRWLHARRVEEARVEALASARVEADEDDLARRSRTTATTLTDAAGRFWRHPSPWIIATTMVVASVARVVVGGYHVTDLVVPLLMLASFPFVEWVIHVFVLHFKPFEVAGVTIDPLLAREHRAHHADPRDIPLVFIPPKVYWWLLPTLVGVSVFAFDRLGLGLTYLVALTAIGMVYEWVHYLIHSDYKPVTRPYRAVWRNHRLHHYKNENYWFTVTTSGTADRLLRTCPAAATVPTSPTARNLDAR</sequence>
<feature type="domain" description="Fatty acid hydroxylase" evidence="2">
    <location>
        <begin position="95"/>
        <end position="239"/>
    </location>
</feature>
<dbReference type="EMBL" id="CP031165">
    <property type="protein sequence ID" value="AXV09035.1"/>
    <property type="molecule type" value="Genomic_DNA"/>
</dbReference>
<dbReference type="InterPro" id="IPR006694">
    <property type="entry name" value="Fatty_acid_hydroxylase"/>
</dbReference>
<dbReference type="RefSeq" id="WP_114593285.1">
    <property type="nucleotide sequence ID" value="NZ_CAXIBR010000046.1"/>
</dbReference>
<dbReference type="Pfam" id="PF04116">
    <property type="entry name" value="FA_hydroxylase"/>
    <property type="match status" value="1"/>
</dbReference>
<evidence type="ECO:0000256" key="1">
    <source>
        <dbReference type="SAM" id="Phobius"/>
    </source>
</evidence>
<dbReference type="OrthoDB" id="9784228at2"/>
<name>A0A346Y3I8_9ACTN</name>
<dbReference type="GO" id="GO:0005506">
    <property type="term" value="F:iron ion binding"/>
    <property type="evidence" value="ECO:0007669"/>
    <property type="project" value="InterPro"/>
</dbReference>
<protein>
    <submittedName>
        <fullName evidence="3">Fatty acid hydroxylase FAH1P, putative</fullName>
    </submittedName>
</protein>
<reference evidence="3 4" key="1">
    <citation type="submission" date="2018-09" db="EMBL/GenBank/DDBJ databases">
        <title>Complete genome sequence of Euzebya sp. DY32-46 isolated from seawater of Pacific Ocean.</title>
        <authorList>
            <person name="Xu L."/>
            <person name="Wu Y.-H."/>
            <person name="Xu X.-W."/>
        </authorList>
    </citation>
    <scope>NUCLEOTIDE SEQUENCE [LARGE SCALE GENOMIC DNA]</scope>
    <source>
        <strain evidence="3 4">DY32-46</strain>
    </source>
</reference>
<dbReference type="AlphaFoldDB" id="A0A346Y3I8"/>
<feature type="transmembrane region" description="Helical" evidence="1">
    <location>
        <begin position="174"/>
        <end position="195"/>
    </location>
</feature>
<gene>
    <name evidence="3" type="ORF">DVS28_a4370</name>
</gene>
<feature type="transmembrane region" description="Helical" evidence="1">
    <location>
        <begin position="92"/>
        <end position="113"/>
    </location>
</feature>
<dbReference type="KEGG" id="euz:DVS28_a4370"/>
<keyword evidence="1" id="KW-1133">Transmembrane helix</keyword>
<feature type="transmembrane region" description="Helical" evidence="1">
    <location>
        <begin position="67"/>
        <end position="86"/>
    </location>
</feature>
<keyword evidence="1" id="KW-0472">Membrane</keyword>
<feature type="transmembrane region" description="Helical" evidence="1">
    <location>
        <begin position="152"/>
        <end position="168"/>
    </location>
</feature>
<keyword evidence="4" id="KW-1185">Reference proteome</keyword>
<keyword evidence="1" id="KW-0812">Transmembrane</keyword>
<dbReference type="GO" id="GO:0016491">
    <property type="term" value="F:oxidoreductase activity"/>
    <property type="evidence" value="ECO:0007669"/>
    <property type="project" value="InterPro"/>
</dbReference>
<organism evidence="3 4">
    <name type="scientific">Euzebya pacifica</name>
    <dbReference type="NCBI Taxonomy" id="1608957"/>
    <lineage>
        <taxon>Bacteria</taxon>
        <taxon>Bacillati</taxon>
        <taxon>Actinomycetota</taxon>
        <taxon>Nitriliruptoria</taxon>
        <taxon>Euzebyales</taxon>
    </lineage>
</organism>